<keyword evidence="2" id="KW-1185">Reference proteome</keyword>
<dbReference type="Proteomes" id="UP001055879">
    <property type="component" value="Linkage Group LG09"/>
</dbReference>
<evidence type="ECO:0000313" key="2">
    <source>
        <dbReference type="Proteomes" id="UP001055879"/>
    </source>
</evidence>
<reference evidence="1 2" key="2">
    <citation type="journal article" date="2022" name="Mol. Ecol. Resour.">
        <title>The genomes of chicory, endive, great burdock and yacon provide insights into Asteraceae paleo-polyploidization history and plant inulin production.</title>
        <authorList>
            <person name="Fan W."/>
            <person name="Wang S."/>
            <person name="Wang H."/>
            <person name="Wang A."/>
            <person name="Jiang F."/>
            <person name="Liu H."/>
            <person name="Zhao H."/>
            <person name="Xu D."/>
            <person name="Zhang Y."/>
        </authorList>
    </citation>
    <scope>NUCLEOTIDE SEQUENCE [LARGE SCALE GENOMIC DNA]</scope>
    <source>
        <strain evidence="2">cv. Niubang</strain>
    </source>
</reference>
<dbReference type="EMBL" id="CM042055">
    <property type="protein sequence ID" value="KAI3701760.1"/>
    <property type="molecule type" value="Genomic_DNA"/>
</dbReference>
<gene>
    <name evidence="1" type="ORF">L6452_27085</name>
</gene>
<sequence length="130" mass="14426">MASSTKIIHEFSFFFRVYGDGRIERFLNALVHCRLHISSPVQAIFISSDLEIKSHVFLPKLNPAYPPQNCLSSSMSMAVEVFNVVTQGIGSVFNIGSVSIPTAPRLDSPFKSSPSIEIQEIRNLVKQSNL</sequence>
<evidence type="ECO:0000313" key="1">
    <source>
        <dbReference type="EMBL" id="KAI3701760.1"/>
    </source>
</evidence>
<organism evidence="1 2">
    <name type="scientific">Arctium lappa</name>
    <name type="common">Greater burdock</name>
    <name type="synonym">Lappa major</name>
    <dbReference type="NCBI Taxonomy" id="4217"/>
    <lineage>
        <taxon>Eukaryota</taxon>
        <taxon>Viridiplantae</taxon>
        <taxon>Streptophyta</taxon>
        <taxon>Embryophyta</taxon>
        <taxon>Tracheophyta</taxon>
        <taxon>Spermatophyta</taxon>
        <taxon>Magnoliopsida</taxon>
        <taxon>eudicotyledons</taxon>
        <taxon>Gunneridae</taxon>
        <taxon>Pentapetalae</taxon>
        <taxon>asterids</taxon>
        <taxon>campanulids</taxon>
        <taxon>Asterales</taxon>
        <taxon>Asteraceae</taxon>
        <taxon>Carduoideae</taxon>
        <taxon>Cardueae</taxon>
        <taxon>Arctiinae</taxon>
        <taxon>Arctium</taxon>
    </lineage>
</organism>
<accession>A0ACB8ZWL0</accession>
<proteinExistence type="predicted"/>
<comment type="caution">
    <text evidence="1">The sequence shown here is derived from an EMBL/GenBank/DDBJ whole genome shotgun (WGS) entry which is preliminary data.</text>
</comment>
<reference evidence="2" key="1">
    <citation type="journal article" date="2022" name="Mol. Ecol. Resour.">
        <title>The genomes of chicory, endive, great burdock and yacon provide insights into Asteraceae palaeo-polyploidization history and plant inulin production.</title>
        <authorList>
            <person name="Fan W."/>
            <person name="Wang S."/>
            <person name="Wang H."/>
            <person name="Wang A."/>
            <person name="Jiang F."/>
            <person name="Liu H."/>
            <person name="Zhao H."/>
            <person name="Xu D."/>
            <person name="Zhang Y."/>
        </authorList>
    </citation>
    <scope>NUCLEOTIDE SEQUENCE [LARGE SCALE GENOMIC DNA]</scope>
    <source>
        <strain evidence="2">cv. Niubang</strain>
    </source>
</reference>
<protein>
    <submittedName>
        <fullName evidence="1">Uncharacterized protein</fullName>
    </submittedName>
</protein>
<name>A0ACB8ZWL0_ARCLA</name>